<name>A0ABV7B6Q2_9GAMM</name>
<keyword evidence="1" id="KW-0812">Transmembrane</keyword>
<accession>A0ABV7B6Q2</accession>
<keyword evidence="1" id="KW-0472">Membrane</keyword>
<evidence type="ECO:0008006" key="4">
    <source>
        <dbReference type="Google" id="ProtNLM"/>
    </source>
</evidence>
<dbReference type="RefSeq" id="WP_379760425.1">
    <property type="nucleotide sequence ID" value="NZ_JBHRSQ010000018.1"/>
</dbReference>
<evidence type="ECO:0000313" key="2">
    <source>
        <dbReference type="EMBL" id="MFC2993111.1"/>
    </source>
</evidence>
<dbReference type="EMBL" id="JBHRSQ010000018">
    <property type="protein sequence ID" value="MFC2993111.1"/>
    <property type="molecule type" value="Genomic_DNA"/>
</dbReference>
<sequence length="162" mass="18002">MELSQAIISGAFGIGVAIVTWLLSGLRELGVSKREARKQKQEKLESLYAKTIAQLEMLLRLTESGDSYDQIKRELSDNNGMLRLLANEPVNSQLEKTSGLIYSWSTLYRKGAPKKMGGDMAMITSEDSKYSQQAKDLYPEVNQAIVELIGLMKTHIAAFDNA</sequence>
<evidence type="ECO:0000256" key="1">
    <source>
        <dbReference type="SAM" id="Phobius"/>
    </source>
</evidence>
<keyword evidence="3" id="KW-1185">Reference proteome</keyword>
<gene>
    <name evidence="2" type="ORF">ACFODV_13860</name>
</gene>
<dbReference type="Proteomes" id="UP001595386">
    <property type="component" value="Unassembled WGS sequence"/>
</dbReference>
<protein>
    <recommendedName>
        <fullName evidence="4">DUF2489 domain-containing protein</fullName>
    </recommendedName>
</protein>
<proteinExistence type="predicted"/>
<comment type="caution">
    <text evidence="2">The sequence shown here is derived from an EMBL/GenBank/DDBJ whole genome shotgun (WGS) entry which is preliminary data.</text>
</comment>
<feature type="transmembrane region" description="Helical" evidence="1">
    <location>
        <begin position="6"/>
        <end position="24"/>
    </location>
</feature>
<evidence type="ECO:0000313" key="3">
    <source>
        <dbReference type="Proteomes" id="UP001595386"/>
    </source>
</evidence>
<keyword evidence="1" id="KW-1133">Transmembrane helix</keyword>
<organism evidence="2 3">
    <name type="scientific">Halomonas tibetensis</name>
    <dbReference type="NCBI Taxonomy" id="2259590"/>
    <lineage>
        <taxon>Bacteria</taxon>
        <taxon>Pseudomonadati</taxon>
        <taxon>Pseudomonadota</taxon>
        <taxon>Gammaproteobacteria</taxon>
        <taxon>Oceanospirillales</taxon>
        <taxon>Halomonadaceae</taxon>
        <taxon>Halomonas</taxon>
    </lineage>
</organism>
<reference evidence="3" key="1">
    <citation type="journal article" date="2019" name="Int. J. Syst. Evol. Microbiol.">
        <title>The Global Catalogue of Microorganisms (GCM) 10K type strain sequencing project: providing services to taxonomists for standard genome sequencing and annotation.</title>
        <authorList>
            <consortium name="The Broad Institute Genomics Platform"/>
            <consortium name="The Broad Institute Genome Sequencing Center for Infectious Disease"/>
            <person name="Wu L."/>
            <person name="Ma J."/>
        </authorList>
    </citation>
    <scope>NUCLEOTIDE SEQUENCE [LARGE SCALE GENOMIC DNA]</scope>
    <source>
        <strain evidence="3">KCTC 52660</strain>
    </source>
</reference>